<comment type="caution">
    <text evidence="1">The sequence shown here is derived from an EMBL/GenBank/DDBJ whole genome shotgun (WGS) entry which is preliminary data.</text>
</comment>
<dbReference type="EMBL" id="AHYR01000004">
    <property type="protein sequence ID" value="EOT42775.1"/>
    <property type="molecule type" value="Genomic_DNA"/>
</dbReference>
<evidence type="ECO:0000313" key="2">
    <source>
        <dbReference type="Proteomes" id="UP000014127"/>
    </source>
</evidence>
<dbReference type="HOGENOM" id="CLU_2259381_0_0_9"/>
<dbReference type="Proteomes" id="UP000014127">
    <property type="component" value="Unassembled WGS sequence"/>
</dbReference>
<dbReference type="AlphaFoldDB" id="S1NV31"/>
<dbReference type="RefSeq" id="WP_016172314.1">
    <property type="nucleotide sequence ID" value="NZ_ASWK01000001.1"/>
</dbReference>
<name>S1NV31_9ENTE</name>
<evidence type="ECO:0000313" key="1">
    <source>
        <dbReference type="EMBL" id="EOT42775.1"/>
    </source>
</evidence>
<protein>
    <submittedName>
        <fullName evidence="1">Uncharacterized protein</fullName>
    </submittedName>
</protein>
<proteinExistence type="predicted"/>
<dbReference type="InterPro" id="IPR023118">
    <property type="entry name" value="YqaI_dom_sf"/>
</dbReference>
<keyword evidence="2" id="KW-1185">Reference proteome</keyword>
<dbReference type="STRING" id="44009.RV01_GL001862"/>
<sequence>MKYNEFGIPTEPEEEKVVLTDIYGEDIFAEEEYLSDNGLPLKTTNEMRYATDYVKELTLAEKWIFLNELLKNGQTEEILTEVLLDEIEAQGVLTVFDLEVKEA</sequence>
<dbReference type="SUPFAM" id="SSF160713">
    <property type="entry name" value="YqaI-like"/>
    <property type="match status" value="1"/>
</dbReference>
<organism evidence="1 2">
    <name type="scientific">Enterococcus dispar ATCC 51266</name>
    <dbReference type="NCBI Taxonomy" id="1139219"/>
    <lineage>
        <taxon>Bacteria</taxon>
        <taxon>Bacillati</taxon>
        <taxon>Bacillota</taxon>
        <taxon>Bacilli</taxon>
        <taxon>Lactobacillales</taxon>
        <taxon>Enterococcaceae</taxon>
        <taxon>Enterococcus</taxon>
    </lineage>
</organism>
<accession>S1NV31</accession>
<reference evidence="1 2" key="1">
    <citation type="submission" date="2013-03" db="EMBL/GenBank/DDBJ databases">
        <title>The Genome Sequence of Enterococcus dispar ATCC_51266 (Illumina only assembly).</title>
        <authorList>
            <consortium name="The Broad Institute Genomics Platform"/>
            <consortium name="The Broad Institute Genome Sequencing Center for Infectious Disease"/>
            <person name="Earl A."/>
            <person name="Russ C."/>
            <person name="Gilmore M."/>
            <person name="Surin D."/>
            <person name="Walker B."/>
            <person name="Young S."/>
            <person name="Zeng Q."/>
            <person name="Gargeya S."/>
            <person name="Fitzgerald M."/>
            <person name="Haas B."/>
            <person name="Abouelleil A."/>
            <person name="Allen A.W."/>
            <person name="Alvarado L."/>
            <person name="Arachchi H.M."/>
            <person name="Berlin A.M."/>
            <person name="Chapman S.B."/>
            <person name="Gainer-Dewar J."/>
            <person name="Goldberg J."/>
            <person name="Griggs A."/>
            <person name="Gujja S."/>
            <person name="Hansen M."/>
            <person name="Howarth C."/>
            <person name="Imamovic A."/>
            <person name="Ireland A."/>
            <person name="Larimer J."/>
            <person name="McCowan C."/>
            <person name="Murphy C."/>
            <person name="Pearson M."/>
            <person name="Poon T.W."/>
            <person name="Priest M."/>
            <person name="Roberts A."/>
            <person name="Saif S."/>
            <person name="Shea T."/>
            <person name="Sisk P."/>
            <person name="Sykes S."/>
            <person name="Wortman J."/>
            <person name="Nusbaum C."/>
            <person name="Birren B."/>
        </authorList>
    </citation>
    <scope>NUCLEOTIDE SEQUENCE [LARGE SCALE GENOMIC DNA]</scope>
    <source>
        <strain evidence="1 2">ATCC 51266</strain>
    </source>
</reference>
<gene>
    <name evidence="1" type="ORF">OMK_01136</name>
</gene>
<dbReference type="PATRIC" id="fig|1139219.3.peg.1096"/>